<dbReference type="SUPFAM" id="SSF88946">
    <property type="entry name" value="Sigma2 domain of RNA polymerase sigma factors"/>
    <property type="match status" value="1"/>
</dbReference>
<dbReference type="Gene3D" id="1.10.10.10">
    <property type="entry name" value="Winged helix-like DNA-binding domain superfamily/Winged helix DNA-binding domain"/>
    <property type="match status" value="1"/>
</dbReference>
<gene>
    <name evidence="7" type="ORF">HELGO_WM85198</name>
</gene>
<dbReference type="SUPFAM" id="SSF88659">
    <property type="entry name" value="Sigma3 and sigma4 domains of RNA polymerase sigma factors"/>
    <property type="match status" value="1"/>
</dbReference>
<evidence type="ECO:0000256" key="3">
    <source>
        <dbReference type="ARBA" id="ARBA00023082"/>
    </source>
</evidence>
<dbReference type="InterPro" id="IPR014284">
    <property type="entry name" value="RNA_pol_sigma-70_dom"/>
</dbReference>
<dbReference type="GO" id="GO:0016987">
    <property type="term" value="F:sigma factor activity"/>
    <property type="evidence" value="ECO:0007669"/>
    <property type="project" value="UniProtKB-KW"/>
</dbReference>
<keyword evidence="2" id="KW-0805">Transcription regulation</keyword>
<dbReference type="InterPro" id="IPR013249">
    <property type="entry name" value="RNA_pol_sigma70_r4_t2"/>
</dbReference>
<dbReference type="InterPro" id="IPR036388">
    <property type="entry name" value="WH-like_DNA-bd_sf"/>
</dbReference>
<dbReference type="Pfam" id="PF08281">
    <property type="entry name" value="Sigma70_r4_2"/>
    <property type="match status" value="1"/>
</dbReference>
<dbReference type="Pfam" id="PF04542">
    <property type="entry name" value="Sigma70_r2"/>
    <property type="match status" value="1"/>
</dbReference>
<dbReference type="PANTHER" id="PTHR43133:SF62">
    <property type="entry name" value="RNA POLYMERASE SIGMA FACTOR SIGZ"/>
    <property type="match status" value="1"/>
</dbReference>
<keyword evidence="3" id="KW-0731">Sigma factor</keyword>
<evidence type="ECO:0000256" key="1">
    <source>
        <dbReference type="ARBA" id="ARBA00010641"/>
    </source>
</evidence>
<feature type="domain" description="RNA polymerase sigma-70 region 2" evidence="5">
    <location>
        <begin position="16"/>
        <end position="81"/>
    </location>
</feature>
<keyword evidence="4" id="KW-0804">Transcription</keyword>
<evidence type="ECO:0000259" key="5">
    <source>
        <dbReference type="Pfam" id="PF04542"/>
    </source>
</evidence>
<dbReference type="AlphaFoldDB" id="A0A6S6SJB8"/>
<evidence type="ECO:0000256" key="4">
    <source>
        <dbReference type="ARBA" id="ARBA00023163"/>
    </source>
</evidence>
<comment type="similarity">
    <text evidence="1">Belongs to the sigma-70 factor family. ECF subfamily.</text>
</comment>
<protein>
    <submittedName>
        <fullName evidence="7">RNA polymerase sigma factor</fullName>
    </submittedName>
</protein>
<dbReference type="InterPro" id="IPR013324">
    <property type="entry name" value="RNA_pol_sigma_r3/r4-like"/>
</dbReference>
<dbReference type="InterPro" id="IPR013325">
    <property type="entry name" value="RNA_pol_sigma_r2"/>
</dbReference>
<proteinExistence type="inferred from homology"/>
<dbReference type="Gene3D" id="1.10.1740.10">
    <property type="match status" value="1"/>
</dbReference>
<dbReference type="CDD" id="cd06171">
    <property type="entry name" value="Sigma70_r4"/>
    <property type="match status" value="1"/>
</dbReference>
<evidence type="ECO:0000259" key="6">
    <source>
        <dbReference type="Pfam" id="PF08281"/>
    </source>
</evidence>
<dbReference type="InterPro" id="IPR039425">
    <property type="entry name" value="RNA_pol_sigma-70-like"/>
</dbReference>
<dbReference type="GO" id="GO:0006352">
    <property type="term" value="P:DNA-templated transcription initiation"/>
    <property type="evidence" value="ECO:0007669"/>
    <property type="project" value="InterPro"/>
</dbReference>
<name>A0A6S6SJB8_9GAMM</name>
<evidence type="ECO:0000256" key="2">
    <source>
        <dbReference type="ARBA" id="ARBA00023015"/>
    </source>
</evidence>
<dbReference type="InterPro" id="IPR007627">
    <property type="entry name" value="RNA_pol_sigma70_r2"/>
</dbReference>
<accession>A0A6S6SJB8</accession>
<reference evidence="7" key="1">
    <citation type="submission" date="2020-01" db="EMBL/GenBank/DDBJ databases">
        <authorList>
            <person name="Meier V. D."/>
            <person name="Meier V D."/>
        </authorList>
    </citation>
    <scope>NUCLEOTIDE SEQUENCE</scope>
    <source>
        <strain evidence="7">HLG_WM_MAG_08</strain>
    </source>
</reference>
<dbReference type="EMBL" id="CACVAV010000130">
    <property type="protein sequence ID" value="CAA6808548.1"/>
    <property type="molecule type" value="Genomic_DNA"/>
</dbReference>
<feature type="domain" description="RNA polymerase sigma factor 70 region 4 type 2" evidence="6">
    <location>
        <begin position="106"/>
        <end position="157"/>
    </location>
</feature>
<dbReference type="PANTHER" id="PTHR43133">
    <property type="entry name" value="RNA POLYMERASE ECF-TYPE SIGMA FACTO"/>
    <property type="match status" value="1"/>
</dbReference>
<evidence type="ECO:0000313" key="7">
    <source>
        <dbReference type="EMBL" id="CAA6808548.1"/>
    </source>
</evidence>
<sequence length="187" mass="20986">MTTLTTPDKQALGDAYQALHSSLLGWLIAKVNDRSVAEDLLHDVFRKALMASDQKAPPANINAWLFTITRNTVIDYYRSKRPMLELPEELQFNDEQNNVHQQLSVCLLPMVERLPAIYRDVLIAVVFEGHTQQVAADEEGVSLSAIKSRVSRGRQLLRKSLVACCDIETSGSGDVEDFYQKFPSCDC</sequence>
<dbReference type="GO" id="GO:0003677">
    <property type="term" value="F:DNA binding"/>
    <property type="evidence" value="ECO:0007669"/>
    <property type="project" value="InterPro"/>
</dbReference>
<organism evidence="7">
    <name type="scientific">uncultured Thiotrichaceae bacterium</name>
    <dbReference type="NCBI Taxonomy" id="298394"/>
    <lineage>
        <taxon>Bacteria</taxon>
        <taxon>Pseudomonadati</taxon>
        <taxon>Pseudomonadota</taxon>
        <taxon>Gammaproteobacteria</taxon>
        <taxon>Thiotrichales</taxon>
        <taxon>Thiotrichaceae</taxon>
        <taxon>environmental samples</taxon>
    </lineage>
</organism>
<dbReference type="NCBIfam" id="TIGR02937">
    <property type="entry name" value="sigma70-ECF"/>
    <property type="match status" value="1"/>
</dbReference>